<protein>
    <submittedName>
        <fullName evidence="2">Uncharacterized protein</fullName>
    </submittedName>
</protein>
<gene>
    <name evidence="2" type="primary">Vigan.08G035400</name>
    <name evidence="2" type="ORF">VIGAN_08035400</name>
</gene>
<organism evidence="2 3">
    <name type="scientific">Vigna angularis var. angularis</name>
    <dbReference type="NCBI Taxonomy" id="157739"/>
    <lineage>
        <taxon>Eukaryota</taxon>
        <taxon>Viridiplantae</taxon>
        <taxon>Streptophyta</taxon>
        <taxon>Embryophyta</taxon>
        <taxon>Tracheophyta</taxon>
        <taxon>Spermatophyta</taxon>
        <taxon>Magnoliopsida</taxon>
        <taxon>eudicotyledons</taxon>
        <taxon>Gunneridae</taxon>
        <taxon>Pentapetalae</taxon>
        <taxon>rosids</taxon>
        <taxon>fabids</taxon>
        <taxon>Fabales</taxon>
        <taxon>Fabaceae</taxon>
        <taxon>Papilionoideae</taxon>
        <taxon>50 kb inversion clade</taxon>
        <taxon>NPAAA clade</taxon>
        <taxon>indigoferoid/millettioid clade</taxon>
        <taxon>Phaseoleae</taxon>
        <taxon>Vigna</taxon>
    </lineage>
</organism>
<dbReference type="AlphaFoldDB" id="A0A0S3SLX4"/>
<proteinExistence type="predicted"/>
<name>A0A0S3SLX4_PHAAN</name>
<feature type="region of interest" description="Disordered" evidence="1">
    <location>
        <begin position="1"/>
        <end position="29"/>
    </location>
</feature>
<dbReference type="EMBL" id="AP015041">
    <property type="protein sequence ID" value="BAT93816.1"/>
    <property type="molecule type" value="Genomic_DNA"/>
</dbReference>
<dbReference type="Proteomes" id="UP000291084">
    <property type="component" value="Chromosome 8"/>
</dbReference>
<sequence length="103" mass="12701">MFDHRLIGGDQFSKKKETLQKRQRKEIQSKKIKKREEFCLKLQRKHVNKSKWHQTSRTHHFPIFHSLSLSSLFTQQNHTLQNQFFHHPHHRRLVIFILFLLHL</sequence>
<evidence type="ECO:0000313" key="2">
    <source>
        <dbReference type="EMBL" id="BAT93816.1"/>
    </source>
</evidence>
<evidence type="ECO:0000313" key="3">
    <source>
        <dbReference type="Proteomes" id="UP000291084"/>
    </source>
</evidence>
<evidence type="ECO:0000256" key="1">
    <source>
        <dbReference type="SAM" id="MobiDB-lite"/>
    </source>
</evidence>
<reference evidence="2 3" key="1">
    <citation type="journal article" date="2015" name="Sci. Rep.">
        <title>The power of single molecule real-time sequencing technology in the de novo assembly of a eukaryotic genome.</title>
        <authorList>
            <person name="Sakai H."/>
            <person name="Naito K."/>
            <person name="Ogiso-Tanaka E."/>
            <person name="Takahashi Y."/>
            <person name="Iseki K."/>
            <person name="Muto C."/>
            <person name="Satou K."/>
            <person name="Teruya K."/>
            <person name="Shiroma A."/>
            <person name="Shimoji M."/>
            <person name="Hirano T."/>
            <person name="Itoh T."/>
            <person name="Kaga A."/>
            <person name="Tomooka N."/>
        </authorList>
    </citation>
    <scope>NUCLEOTIDE SEQUENCE [LARGE SCALE GENOMIC DNA]</scope>
    <source>
        <strain evidence="3">cv. Shumari</strain>
    </source>
</reference>
<accession>A0A0S3SLX4</accession>
<keyword evidence="3" id="KW-1185">Reference proteome</keyword>